<dbReference type="EMBL" id="CP144921">
    <property type="protein sequence ID" value="WWA31766.1"/>
    <property type="molecule type" value="Genomic_DNA"/>
</dbReference>
<evidence type="ECO:0000256" key="2">
    <source>
        <dbReference type="RuleBase" id="RU003707"/>
    </source>
</evidence>
<dbReference type="InterPro" id="IPR018376">
    <property type="entry name" value="Enoyl-CoA_hyd/isom_CS"/>
</dbReference>
<dbReference type="PANTHER" id="PTHR43802:SF1">
    <property type="entry name" value="IP11341P-RELATED"/>
    <property type="match status" value="1"/>
</dbReference>
<dbReference type="PANTHER" id="PTHR43802">
    <property type="entry name" value="ENOYL-COA HYDRATASE"/>
    <property type="match status" value="1"/>
</dbReference>
<dbReference type="InterPro" id="IPR001753">
    <property type="entry name" value="Enoyl-CoA_hydra/iso"/>
</dbReference>
<reference evidence="3 4" key="1">
    <citation type="submission" date="2024-01" db="EMBL/GenBank/DDBJ databases">
        <title>Culturomics analysis of mouse respiratory tract.</title>
        <authorList>
            <person name="Phillips A.M."/>
            <person name="Collette N.M."/>
            <person name="Mageeney C.M."/>
            <person name="Sinha A."/>
            <person name="Hern K.E."/>
            <person name="Arkin A.P."/>
            <person name="Williams K.P."/>
            <person name="Branda S."/>
        </authorList>
    </citation>
    <scope>NUCLEOTIDE SEQUENCE [LARGE SCALE GENOMIC DNA]</scope>
    <source>
        <strain evidence="3 4">CP20</strain>
    </source>
</reference>
<sequence length="262" mass="28996">MSMDQPLITLQVEDKVATITINRPEVKNALNDACHEQLYNLLSEANEREDVTVIVLTGSGDAFCSGADLKSIDLAEQEHFNYGKALRETYNRLIAFMVHIGKPLIADINGTAVGAGLSIALACDFRVARKEARFALGFLEIGLVPDAGASYFLPRLIGYPQSLELAIKGMFDADEAKAMGLIHSIGEATPYIKRCKQLPSTAYRLMKQNFRESFDHHLAELLEMEVTAQREAGASREHRLALERFLKVPANGKALNMEDSKR</sequence>
<dbReference type="PROSITE" id="PS00166">
    <property type="entry name" value="ENOYL_COA_HYDRATASE"/>
    <property type="match status" value="1"/>
</dbReference>
<comment type="similarity">
    <text evidence="1 2">Belongs to the enoyl-CoA hydratase/isomerase family.</text>
</comment>
<protein>
    <submittedName>
        <fullName evidence="3">Enoyl-CoA hydratase/isomerase family protein</fullName>
    </submittedName>
</protein>
<evidence type="ECO:0000313" key="4">
    <source>
        <dbReference type="Proteomes" id="UP001341136"/>
    </source>
</evidence>
<keyword evidence="4" id="KW-1185">Reference proteome</keyword>
<dbReference type="Gene3D" id="1.10.12.10">
    <property type="entry name" value="Lyase 2-enoyl-coa Hydratase, Chain A, domain 2"/>
    <property type="match status" value="1"/>
</dbReference>
<accession>A0ABZ2CX87</accession>
<dbReference type="Gene3D" id="3.90.226.10">
    <property type="entry name" value="2-enoyl-CoA Hydratase, Chain A, domain 1"/>
    <property type="match status" value="1"/>
</dbReference>
<name>A0ABZ2CX87_9BACI</name>
<dbReference type="RefSeq" id="WP_257204953.1">
    <property type="nucleotide sequence ID" value="NZ_CP144921.1"/>
</dbReference>
<gene>
    <name evidence="3" type="ORF">V5G21_08130</name>
</gene>
<evidence type="ECO:0000256" key="1">
    <source>
        <dbReference type="ARBA" id="ARBA00005254"/>
    </source>
</evidence>
<organism evidence="3 4">
    <name type="scientific">Shouchella rhizosphaerae</name>
    <dbReference type="NCBI Taxonomy" id="866786"/>
    <lineage>
        <taxon>Bacteria</taxon>
        <taxon>Bacillati</taxon>
        <taxon>Bacillota</taxon>
        <taxon>Bacilli</taxon>
        <taxon>Bacillales</taxon>
        <taxon>Bacillaceae</taxon>
        <taxon>Shouchella</taxon>
    </lineage>
</organism>
<dbReference type="Pfam" id="PF00378">
    <property type="entry name" value="ECH_1"/>
    <property type="match status" value="1"/>
</dbReference>
<dbReference type="Proteomes" id="UP001341136">
    <property type="component" value="Chromosome"/>
</dbReference>
<dbReference type="InterPro" id="IPR029045">
    <property type="entry name" value="ClpP/crotonase-like_dom_sf"/>
</dbReference>
<dbReference type="SUPFAM" id="SSF52096">
    <property type="entry name" value="ClpP/crotonase"/>
    <property type="match status" value="1"/>
</dbReference>
<evidence type="ECO:0000313" key="3">
    <source>
        <dbReference type="EMBL" id="WWA31766.1"/>
    </source>
</evidence>
<proteinExistence type="inferred from homology"/>
<dbReference type="CDD" id="cd06558">
    <property type="entry name" value="crotonase-like"/>
    <property type="match status" value="1"/>
</dbReference>
<dbReference type="InterPro" id="IPR014748">
    <property type="entry name" value="Enoyl-CoA_hydra_C"/>
</dbReference>